<dbReference type="Proteomes" id="UP000217785">
    <property type="component" value="Unassembled WGS sequence"/>
</dbReference>
<dbReference type="NCBIfam" id="TIGR03943">
    <property type="entry name" value="TIGR03943 family putative permease subunit"/>
    <property type="match status" value="1"/>
</dbReference>
<proteinExistence type="predicted"/>
<feature type="transmembrane region" description="Helical" evidence="1">
    <location>
        <begin position="38"/>
        <end position="58"/>
    </location>
</feature>
<evidence type="ECO:0000259" key="3">
    <source>
        <dbReference type="Pfam" id="PF21537"/>
    </source>
</evidence>
<dbReference type="AlphaFoldDB" id="A0A292YN90"/>
<evidence type="ECO:0000256" key="1">
    <source>
        <dbReference type="SAM" id="Phobius"/>
    </source>
</evidence>
<feature type="domain" description="DUF1980" evidence="2">
    <location>
        <begin position="9"/>
        <end position="113"/>
    </location>
</feature>
<feature type="transmembrane region" description="Helical" evidence="1">
    <location>
        <begin position="6"/>
        <end position="26"/>
    </location>
</feature>
<dbReference type="Pfam" id="PF09323">
    <property type="entry name" value="DUF1980"/>
    <property type="match status" value="1"/>
</dbReference>
<dbReference type="InterPro" id="IPR048493">
    <property type="entry name" value="DUF1980_N"/>
</dbReference>
<dbReference type="PANTHER" id="PTHR40047">
    <property type="entry name" value="UPF0703 PROTEIN YCGQ"/>
    <property type="match status" value="1"/>
</dbReference>
<keyword evidence="5" id="KW-1185">Reference proteome</keyword>
<keyword evidence="1" id="KW-1133">Transmembrane helix</keyword>
<name>A0A292YN90_9BACL</name>
<dbReference type="InterPro" id="IPR052955">
    <property type="entry name" value="UPF0703_membrane_permease"/>
</dbReference>
<evidence type="ECO:0000259" key="2">
    <source>
        <dbReference type="Pfam" id="PF09323"/>
    </source>
</evidence>
<dbReference type="InterPro" id="IPR015402">
    <property type="entry name" value="DUF1980"/>
</dbReference>
<accession>A0A292YN90</accession>
<evidence type="ECO:0000313" key="4">
    <source>
        <dbReference type="EMBL" id="GAX90656.1"/>
    </source>
</evidence>
<dbReference type="PANTHER" id="PTHR40047:SF1">
    <property type="entry name" value="UPF0703 PROTEIN YCGQ"/>
    <property type="match status" value="1"/>
</dbReference>
<protein>
    <recommendedName>
        <fullName evidence="6">TIGR03943 family protein</fullName>
    </recommendedName>
</protein>
<comment type="caution">
    <text evidence="4">The sequence shown here is derived from an EMBL/GenBank/DDBJ whole genome shotgun (WGS) entry which is preliminary data.</text>
</comment>
<evidence type="ECO:0000313" key="5">
    <source>
        <dbReference type="Proteomes" id="UP000217785"/>
    </source>
</evidence>
<dbReference type="Pfam" id="PF21537">
    <property type="entry name" value="DUF1980_C"/>
    <property type="match status" value="1"/>
</dbReference>
<sequence>MNLNIGRFLQAMILTVFVVLLLKLLWTGEIRKLVAPHITLLLQISTGVLIIMAIYVWMNVKTKDHDCSCEHDPNHSHGHDHQDKPGILWGVLLLPVILGLAVPTQSLGTAMLNSGMNPKPANVKTVDLASVPRVKVEGMPLPPKPEPGSEVTMYEVMNNILIAPEHYFNQRYRYIGFVYHPVGWPENRMILVRYVMVHCAADVLAVGLTVEAQDAGKYPNDTWVEVDATLSTRKAPEIDEEVPVSWYYGYEEKPVLVAHEIKIIEEPKDPYIYPFGFNPAGGN</sequence>
<dbReference type="InterPro" id="IPR048447">
    <property type="entry name" value="DUF1980_C"/>
</dbReference>
<feature type="domain" description="DUF1980" evidence="3">
    <location>
        <begin position="154"/>
        <end position="274"/>
    </location>
</feature>
<evidence type="ECO:0008006" key="6">
    <source>
        <dbReference type="Google" id="ProtNLM"/>
    </source>
</evidence>
<keyword evidence="1" id="KW-0472">Membrane</keyword>
<feature type="transmembrane region" description="Helical" evidence="1">
    <location>
        <begin position="87"/>
        <end position="112"/>
    </location>
</feature>
<keyword evidence="1" id="KW-0812">Transmembrane</keyword>
<dbReference type="EMBL" id="BDUF01000060">
    <property type="protein sequence ID" value="GAX90656.1"/>
    <property type="molecule type" value="Genomic_DNA"/>
</dbReference>
<organism evidence="4 5">
    <name type="scientific">Effusibacillus lacus</name>
    <dbReference type="NCBI Taxonomy" id="1348429"/>
    <lineage>
        <taxon>Bacteria</taxon>
        <taxon>Bacillati</taxon>
        <taxon>Bacillota</taxon>
        <taxon>Bacilli</taxon>
        <taxon>Bacillales</taxon>
        <taxon>Alicyclobacillaceae</taxon>
        <taxon>Effusibacillus</taxon>
    </lineage>
</organism>
<reference evidence="5" key="1">
    <citation type="submission" date="2017-07" db="EMBL/GenBank/DDBJ databases">
        <title>Draft genome sequence of Effusibacillus lacus strain skLN1.</title>
        <authorList>
            <person name="Watanabe M."/>
            <person name="Kojima H."/>
            <person name="Fukui M."/>
        </authorList>
    </citation>
    <scope>NUCLEOTIDE SEQUENCE [LARGE SCALE GENOMIC DNA]</scope>
    <source>
        <strain evidence="5">skLN1</strain>
    </source>
</reference>